<dbReference type="Pfam" id="PF05056">
    <property type="entry name" value="DUF674"/>
    <property type="match status" value="1"/>
</dbReference>
<evidence type="ECO:0008006" key="3">
    <source>
        <dbReference type="Google" id="ProtNLM"/>
    </source>
</evidence>
<accession>A0A835LUY3</accession>
<dbReference type="OrthoDB" id="2014278at2759"/>
<dbReference type="EMBL" id="JADFTS010000005">
    <property type="protein sequence ID" value="KAF9605917.1"/>
    <property type="molecule type" value="Genomic_DNA"/>
</dbReference>
<dbReference type="AlphaFoldDB" id="A0A835LUY3"/>
<protein>
    <recommendedName>
        <fullName evidence="3">DUF674 domain-containing protein</fullName>
    </recommendedName>
</protein>
<reference evidence="1 2" key="1">
    <citation type="submission" date="2020-10" db="EMBL/GenBank/DDBJ databases">
        <title>The Coptis chinensis genome and diversification of protoberbering-type alkaloids.</title>
        <authorList>
            <person name="Wang B."/>
            <person name="Shu S."/>
            <person name="Song C."/>
            <person name="Liu Y."/>
        </authorList>
    </citation>
    <scope>NUCLEOTIDE SEQUENCE [LARGE SCALE GENOMIC DNA]</scope>
    <source>
        <strain evidence="1">HL-2020</strain>
        <tissue evidence="1">Leaf</tissue>
    </source>
</reference>
<comment type="caution">
    <text evidence="1">The sequence shown here is derived from an EMBL/GenBank/DDBJ whole genome shotgun (WGS) entry which is preliminary data.</text>
</comment>
<proteinExistence type="predicted"/>
<dbReference type="PANTHER" id="PTHR33103:SF19">
    <property type="entry name" value="OS09G0544700 PROTEIN"/>
    <property type="match status" value="1"/>
</dbReference>
<sequence>MATQKELSIKLLVDNKAKRVLFAEAGKEFVDFLFSLLSLPLSSIVQLVTKENMVGSLGSLYTSAENLSNTYFESYHNKNSMLKPKLSISAAIANVPLLPPSVPKVIKYYTCSYDRDKYSSSYKCSDKYVTHLLGSTCSSCNRQMNTELTCIDDATSTGASTNNGTYVKGVVTYMVMDDLAVMPMSTISGITLLNKFNVQNVCSLEEKIVGVSIKVGLELLKTSLKSKTVLSDIFLGSKQKTTE</sequence>
<evidence type="ECO:0000313" key="2">
    <source>
        <dbReference type="Proteomes" id="UP000631114"/>
    </source>
</evidence>
<dbReference type="InterPro" id="IPR007750">
    <property type="entry name" value="DUF674"/>
</dbReference>
<evidence type="ECO:0000313" key="1">
    <source>
        <dbReference type="EMBL" id="KAF9605917.1"/>
    </source>
</evidence>
<dbReference type="Proteomes" id="UP000631114">
    <property type="component" value="Unassembled WGS sequence"/>
</dbReference>
<dbReference type="PANTHER" id="PTHR33103">
    <property type="entry name" value="OS01G0153900 PROTEIN"/>
    <property type="match status" value="1"/>
</dbReference>
<name>A0A835LUY3_9MAGN</name>
<gene>
    <name evidence="1" type="ORF">IFM89_020796</name>
</gene>
<keyword evidence="2" id="KW-1185">Reference proteome</keyword>
<organism evidence="1 2">
    <name type="scientific">Coptis chinensis</name>
    <dbReference type="NCBI Taxonomy" id="261450"/>
    <lineage>
        <taxon>Eukaryota</taxon>
        <taxon>Viridiplantae</taxon>
        <taxon>Streptophyta</taxon>
        <taxon>Embryophyta</taxon>
        <taxon>Tracheophyta</taxon>
        <taxon>Spermatophyta</taxon>
        <taxon>Magnoliopsida</taxon>
        <taxon>Ranunculales</taxon>
        <taxon>Ranunculaceae</taxon>
        <taxon>Coptidoideae</taxon>
        <taxon>Coptis</taxon>
    </lineage>
</organism>